<feature type="transmembrane region" description="Helical" evidence="1">
    <location>
        <begin position="12"/>
        <end position="34"/>
    </location>
</feature>
<organism evidence="2">
    <name type="scientific">viral metagenome</name>
    <dbReference type="NCBI Taxonomy" id="1070528"/>
    <lineage>
        <taxon>unclassified sequences</taxon>
        <taxon>metagenomes</taxon>
        <taxon>organismal metagenomes</taxon>
    </lineage>
</organism>
<keyword evidence="1" id="KW-1133">Transmembrane helix</keyword>
<keyword evidence="1" id="KW-0472">Membrane</keyword>
<evidence type="ECO:0000313" key="2">
    <source>
        <dbReference type="EMBL" id="QJA47101.1"/>
    </source>
</evidence>
<accession>A0A6H1ZI46</accession>
<sequence length="111" mass="12266">MFDLIMKAFESNAVMATIVSGVVALFPVIVAWLYKSRKYIWEAVEIIDALKETAEFVDELAKAADPSSPGGSKYTKEEIEKIRKKGEEARAAINKSAIGGLLKKFKKNGKK</sequence>
<dbReference type="EMBL" id="MT144031">
    <property type="protein sequence ID" value="QJA47101.1"/>
    <property type="molecule type" value="Genomic_DNA"/>
</dbReference>
<reference evidence="2" key="1">
    <citation type="submission" date="2020-03" db="EMBL/GenBank/DDBJ databases">
        <title>The deep terrestrial virosphere.</title>
        <authorList>
            <person name="Holmfeldt K."/>
            <person name="Nilsson E."/>
            <person name="Simone D."/>
            <person name="Lopez-Fernandez M."/>
            <person name="Wu X."/>
            <person name="de Brujin I."/>
            <person name="Lundin D."/>
            <person name="Andersson A."/>
            <person name="Bertilsson S."/>
            <person name="Dopson M."/>
        </authorList>
    </citation>
    <scope>NUCLEOTIDE SEQUENCE</scope>
    <source>
        <strain evidence="2">TM448A00603</strain>
    </source>
</reference>
<name>A0A6H1ZI46_9ZZZZ</name>
<proteinExistence type="predicted"/>
<keyword evidence="1" id="KW-0812">Transmembrane</keyword>
<dbReference type="AlphaFoldDB" id="A0A6H1ZI46"/>
<gene>
    <name evidence="2" type="ORF">TM448A00603_0015</name>
</gene>
<protein>
    <submittedName>
        <fullName evidence="2">Uncharacterized protein</fullName>
    </submittedName>
</protein>
<evidence type="ECO:0000256" key="1">
    <source>
        <dbReference type="SAM" id="Phobius"/>
    </source>
</evidence>